<sequence>MRQMATIVALSLCALTADAIAAPKTSGQVTLKGDQPIEKRRKPPLGHVLVRHLDMAIAIDAQSQGLAAQFGAVTSRFATTRSISPGSPYVGGSQRNAVAGNLRNYNETEVEAGLPLWLPGQRDAMETTVATGALEVEERIALRRLEVAGLLRDAWWNAQRAAREASVARNRVATAREIGADMTRRVELGDAAQADALLARNELLAAETELAQAEGTVKVARVNYEALTGGAPPDGTLETLKPAFPIDDHPALRTPIAALRRAEAQLQLVEATPIDSPDVAVFGRQEHNRQYSTDMSQPITDQLTNATTVGLRLRIPLPTDGRQGPRRAEARAETTRAAADYEKAKRVVLAEIKAAQANLAAAKRASSIANKRLAVANAQFELARKSFALGEIGGLDFYRIRQLELEAQRAKAAAAVAVGVAISRINQAQGYAP</sequence>
<dbReference type="GO" id="GO:0015288">
    <property type="term" value="F:porin activity"/>
    <property type="evidence" value="ECO:0007669"/>
    <property type="project" value="TreeGrafter"/>
</dbReference>
<feature type="chain" id="PRO_5040731889" description="Outer membrane efflux protein" evidence="9">
    <location>
        <begin position="22"/>
        <end position="433"/>
    </location>
</feature>
<dbReference type="PANTHER" id="PTHR30026">
    <property type="entry name" value="OUTER MEMBRANE PROTEIN TOLC"/>
    <property type="match status" value="1"/>
</dbReference>
<evidence type="ECO:0000256" key="7">
    <source>
        <dbReference type="ARBA" id="ARBA00023237"/>
    </source>
</evidence>
<evidence type="ECO:0000256" key="4">
    <source>
        <dbReference type="ARBA" id="ARBA00022452"/>
    </source>
</evidence>
<evidence type="ECO:0008006" key="12">
    <source>
        <dbReference type="Google" id="ProtNLM"/>
    </source>
</evidence>
<comment type="caution">
    <text evidence="10">The sequence shown here is derived from an EMBL/GenBank/DDBJ whole genome shotgun (WGS) entry which is preliminary data.</text>
</comment>
<evidence type="ECO:0000256" key="5">
    <source>
        <dbReference type="ARBA" id="ARBA00022692"/>
    </source>
</evidence>
<dbReference type="InterPro" id="IPR051906">
    <property type="entry name" value="TolC-like"/>
</dbReference>
<dbReference type="SUPFAM" id="SSF56954">
    <property type="entry name" value="Outer membrane efflux proteins (OEP)"/>
    <property type="match status" value="1"/>
</dbReference>
<evidence type="ECO:0000256" key="3">
    <source>
        <dbReference type="ARBA" id="ARBA00022448"/>
    </source>
</evidence>
<accession>A0A9W6LUB1</accession>
<keyword evidence="7" id="KW-0998">Cell outer membrane</keyword>
<evidence type="ECO:0000256" key="9">
    <source>
        <dbReference type="SAM" id="SignalP"/>
    </source>
</evidence>
<dbReference type="InterPro" id="IPR003423">
    <property type="entry name" value="OMP_efflux"/>
</dbReference>
<keyword evidence="5" id="KW-0812">Transmembrane</keyword>
<dbReference type="PANTHER" id="PTHR30026:SF20">
    <property type="entry name" value="OUTER MEMBRANE PROTEIN TOLC"/>
    <property type="match status" value="1"/>
</dbReference>
<dbReference type="AlphaFoldDB" id="A0A9W6LUB1"/>
<evidence type="ECO:0000313" key="11">
    <source>
        <dbReference type="Proteomes" id="UP001144323"/>
    </source>
</evidence>
<evidence type="ECO:0000256" key="1">
    <source>
        <dbReference type="ARBA" id="ARBA00004442"/>
    </source>
</evidence>
<evidence type="ECO:0000313" key="10">
    <source>
        <dbReference type="EMBL" id="GLI95468.1"/>
    </source>
</evidence>
<keyword evidence="8" id="KW-0175">Coiled coil</keyword>
<dbReference type="Gene3D" id="1.20.1600.10">
    <property type="entry name" value="Outer membrane efflux proteins (OEP)"/>
    <property type="match status" value="1"/>
</dbReference>
<protein>
    <recommendedName>
        <fullName evidence="12">Outer membrane efflux protein</fullName>
    </recommendedName>
</protein>
<comment type="subcellular location">
    <subcellularLocation>
        <location evidence="1">Cell outer membrane</location>
    </subcellularLocation>
</comment>
<dbReference type="GO" id="GO:1990281">
    <property type="term" value="C:efflux pump complex"/>
    <property type="evidence" value="ECO:0007669"/>
    <property type="project" value="TreeGrafter"/>
</dbReference>
<feature type="coiled-coil region" evidence="8">
    <location>
        <begin position="338"/>
        <end position="372"/>
    </location>
</feature>
<organism evidence="10 11">
    <name type="scientific">Methylocystis echinoides</name>
    <dbReference type="NCBI Taxonomy" id="29468"/>
    <lineage>
        <taxon>Bacteria</taxon>
        <taxon>Pseudomonadati</taxon>
        <taxon>Pseudomonadota</taxon>
        <taxon>Alphaproteobacteria</taxon>
        <taxon>Hyphomicrobiales</taxon>
        <taxon>Methylocystaceae</taxon>
        <taxon>Methylocystis</taxon>
    </lineage>
</organism>
<evidence type="ECO:0000256" key="6">
    <source>
        <dbReference type="ARBA" id="ARBA00023136"/>
    </source>
</evidence>
<evidence type="ECO:0000256" key="8">
    <source>
        <dbReference type="SAM" id="Coils"/>
    </source>
</evidence>
<feature type="signal peptide" evidence="9">
    <location>
        <begin position="1"/>
        <end position="21"/>
    </location>
</feature>
<dbReference type="Pfam" id="PF02321">
    <property type="entry name" value="OEP"/>
    <property type="match status" value="2"/>
</dbReference>
<dbReference type="GO" id="GO:0009279">
    <property type="term" value="C:cell outer membrane"/>
    <property type="evidence" value="ECO:0007669"/>
    <property type="project" value="UniProtKB-SubCell"/>
</dbReference>
<proteinExistence type="inferred from homology"/>
<comment type="similarity">
    <text evidence="2">Belongs to the outer membrane factor (OMF) (TC 1.B.17) family.</text>
</comment>
<dbReference type="Proteomes" id="UP001144323">
    <property type="component" value="Unassembled WGS sequence"/>
</dbReference>
<keyword evidence="3" id="KW-0813">Transport</keyword>
<keyword evidence="9" id="KW-0732">Signal</keyword>
<dbReference type="GO" id="GO:0015562">
    <property type="term" value="F:efflux transmembrane transporter activity"/>
    <property type="evidence" value="ECO:0007669"/>
    <property type="project" value="InterPro"/>
</dbReference>
<gene>
    <name evidence="10" type="ORF">LMG27198_44600</name>
</gene>
<evidence type="ECO:0000256" key="2">
    <source>
        <dbReference type="ARBA" id="ARBA00007613"/>
    </source>
</evidence>
<keyword evidence="11" id="KW-1185">Reference proteome</keyword>
<name>A0A9W6LUB1_9HYPH</name>
<reference evidence="10" key="1">
    <citation type="journal article" date="2023" name="Int. J. Syst. Evol. Microbiol.">
        <title>Methylocystis iwaonis sp. nov., a type II methane-oxidizing bacterium from surface soil of a rice paddy field in Japan, and emended description of the genus Methylocystis (ex Whittenbury et al. 1970) Bowman et al. 1993.</title>
        <authorList>
            <person name="Kaise H."/>
            <person name="Sawadogo J.B."/>
            <person name="Alam M.S."/>
            <person name="Ueno C."/>
            <person name="Dianou D."/>
            <person name="Shinjo R."/>
            <person name="Asakawa S."/>
        </authorList>
    </citation>
    <scope>NUCLEOTIDE SEQUENCE</scope>
    <source>
        <strain evidence="10">LMG27198</strain>
    </source>
</reference>
<dbReference type="EMBL" id="BSEC01000003">
    <property type="protein sequence ID" value="GLI95468.1"/>
    <property type="molecule type" value="Genomic_DNA"/>
</dbReference>
<keyword evidence="6" id="KW-0472">Membrane</keyword>
<keyword evidence="4" id="KW-1134">Transmembrane beta strand</keyword>